<accession>A0A0A8ZQM2</accession>
<organism evidence="1">
    <name type="scientific">Arundo donax</name>
    <name type="common">Giant reed</name>
    <name type="synonym">Donax arundinaceus</name>
    <dbReference type="NCBI Taxonomy" id="35708"/>
    <lineage>
        <taxon>Eukaryota</taxon>
        <taxon>Viridiplantae</taxon>
        <taxon>Streptophyta</taxon>
        <taxon>Embryophyta</taxon>
        <taxon>Tracheophyta</taxon>
        <taxon>Spermatophyta</taxon>
        <taxon>Magnoliopsida</taxon>
        <taxon>Liliopsida</taxon>
        <taxon>Poales</taxon>
        <taxon>Poaceae</taxon>
        <taxon>PACMAD clade</taxon>
        <taxon>Arundinoideae</taxon>
        <taxon>Arundineae</taxon>
        <taxon>Arundo</taxon>
    </lineage>
</organism>
<reference evidence="1" key="2">
    <citation type="journal article" date="2015" name="Data Brief">
        <title>Shoot transcriptome of the giant reed, Arundo donax.</title>
        <authorList>
            <person name="Barrero R.A."/>
            <person name="Guerrero F.D."/>
            <person name="Moolhuijzen P."/>
            <person name="Goolsby J.A."/>
            <person name="Tidwell J."/>
            <person name="Bellgard S.E."/>
            <person name="Bellgard M.I."/>
        </authorList>
    </citation>
    <scope>NUCLEOTIDE SEQUENCE</scope>
    <source>
        <tissue evidence="1">Shoot tissue taken approximately 20 cm above the soil surface</tissue>
    </source>
</reference>
<reference evidence="1" key="1">
    <citation type="submission" date="2014-09" db="EMBL/GenBank/DDBJ databases">
        <authorList>
            <person name="Magalhaes I.L.F."/>
            <person name="Oliveira U."/>
            <person name="Santos F.R."/>
            <person name="Vidigal T.H.D.A."/>
            <person name="Brescovit A.D."/>
            <person name="Santos A.J."/>
        </authorList>
    </citation>
    <scope>NUCLEOTIDE SEQUENCE</scope>
    <source>
        <tissue evidence="1">Shoot tissue taken approximately 20 cm above the soil surface</tissue>
    </source>
</reference>
<name>A0A0A8ZQM2_ARUDO</name>
<sequence>MAAVKHLISTSKEH</sequence>
<proteinExistence type="predicted"/>
<protein>
    <submittedName>
        <fullName evidence="1">Uncharacterized protein</fullName>
    </submittedName>
</protein>
<evidence type="ECO:0000313" key="1">
    <source>
        <dbReference type="EMBL" id="JAD39060.1"/>
    </source>
</evidence>
<dbReference type="EMBL" id="GBRH01258835">
    <property type="protein sequence ID" value="JAD39060.1"/>
    <property type="molecule type" value="Transcribed_RNA"/>
</dbReference>